<gene>
    <name evidence="3" type="primary">gstA</name>
    <name evidence="3" type="ORF">EVC62_11300</name>
</gene>
<dbReference type="PANTHER" id="PTHR44051:SF8">
    <property type="entry name" value="GLUTATHIONE S-TRANSFERASE GSTA"/>
    <property type="match status" value="1"/>
</dbReference>
<keyword evidence="3" id="KW-0808">Transferase</keyword>
<dbReference type="InterPro" id="IPR036249">
    <property type="entry name" value="Thioredoxin-like_sf"/>
</dbReference>
<dbReference type="Gene3D" id="1.20.1050.10">
    <property type="match status" value="1"/>
</dbReference>
<dbReference type="CDD" id="cd03188">
    <property type="entry name" value="GST_C_Beta"/>
    <property type="match status" value="1"/>
</dbReference>
<dbReference type="InterPro" id="IPR010987">
    <property type="entry name" value="Glutathione-S-Trfase_C-like"/>
</dbReference>
<proteinExistence type="predicted"/>
<dbReference type="SUPFAM" id="SSF47616">
    <property type="entry name" value="GST C-terminal domain-like"/>
    <property type="match status" value="1"/>
</dbReference>
<dbReference type="EC" id="2.5.1.18" evidence="3"/>
<dbReference type="SFLD" id="SFLDS00019">
    <property type="entry name" value="Glutathione_Transferase_(cytos"/>
    <property type="match status" value="1"/>
</dbReference>
<dbReference type="InterPro" id="IPR040079">
    <property type="entry name" value="Glutathione_S-Trfase"/>
</dbReference>
<evidence type="ECO:0000259" key="1">
    <source>
        <dbReference type="PROSITE" id="PS50404"/>
    </source>
</evidence>
<dbReference type="Proteomes" id="UP001321526">
    <property type="component" value="Chromosome"/>
</dbReference>
<accession>A0ABY8FJ15</accession>
<sequence length="207" mass="23523">MKLYYAPETCSLSPHIVLRELGLSFDLVLVDNRKKTTEDGRDFMAINPKGYVAVLELDDGTILTEGPAILLYLADLHPRAELAPIMGSGERYRLLEWLAFLNSEIHAGLAPLFDASLPAAAGERFRAKIHKRFDYLEGVLERQDYLMGERFGVADAYLYTVMNWCRFFAIDLARWPALSRYRERIGARPAVREARDAEDNRSKRGPA</sequence>
<dbReference type="SUPFAM" id="SSF52833">
    <property type="entry name" value="Thioredoxin-like"/>
    <property type="match status" value="1"/>
</dbReference>
<dbReference type="InterPro" id="IPR004045">
    <property type="entry name" value="Glutathione_S-Trfase_N"/>
</dbReference>
<evidence type="ECO:0000313" key="3">
    <source>
        <dbReference type="EMBL" id="WFF42040.1"/>
    </source>
</evidence>
<dbReference type="PROSITE" id="PS50405">
    <property type="entry name" value="GST_CTER"/>
    <property type="match status" value="1"/>
</dbReference>
<dbReference type="EMBL" id="CP035631">
    <property type="protein sequence ID" value="WFF42040.1"/>
    <property type="molecule type" value="Genomic_DNA"/>
</dbReference>
<dbReference type="Pfam" id="PF00043">
    <property type="entry name" value="GST_C"/>
    <property type="match status" value="1"/>
</dbReference>
<dbReference type="RefSeq" id="WP_282234901.1">
    <property type="nucleotide sequence ID" value="NZ_CP035631.1"/>
</dbReference>
<dbReference type="Gene3D" id="3.40.30.10">
    <property type="entry name" value="Glutaredoxin"/>
    <property type="match status" value="1"/>
</dbReference>
<dbReference type="PANTHER" id="PTHR44051">
    <property type="entry name" value="GLUTATHIONE S-TRANSFERASE-RELATED"/>
    <property type="match status" value="1"/>
</dbReference>
<reference evidence="3 4" key="1">
    <citation type="submission" date="2019-01" db="EMBL/GenBank/DDBJ databases">
        <title>Genome sequence of Salinicola endophyticus REST5.</title>
        <authorList>
            <person name="Nascimento F.X."/>
        </authorList>
    </citation>
    <scope>NUCLEOTIDE SEQUENCE [LARGE SCALE GENOMIC DNA]</scope>
    <source>
        <strain evidence="3 4">REST5</strain>
    </source>
</reference>
<evidence type="ECO:0000313" key="4">
    <source>
        <dbReference type="Proteomes" id="UP001321526"/>
    </source>
</evidence>
<evidence type="ECO:0000259" key="2">
    <source>
        <dbReference type="PROSITE" id="PS50405"/>
    </source>
</evidence>
<dbReference type="InterPro" id="IPR004046">
    <property type="entry name" value="GST_C"/>
</dbReference>
<dbReference type="PROSITE" id="PS50404">
    <property type="entry name" value="GST_NTER"/>
    <property type="match status" value="1"/>
</dbReference>
<dbReference type="NCBIfam" id="NF007831">
    <property type="entry name" value="PRK10542.1"/>
    <property type="match status" value="1"/>
</dbReference>
<dbReference type="CDD" id="cd03057">
    <property type="entry name" value="GST_N_Beta"/>
    <property type="match status" value="1"/>
</dbReference>
<organism evidence="3 4">
    <name type="scientific">Salinicola endophyticus</name>
    <dbReference type="NCBI Taxonomy" id="1949083"/>
    <lineage>
        <taxon>Bacteria</taxon>
        <taxon>Pseudomonadati</taxon>
        <taxon>Pseudomonadota</taxon>
        <taxon>Gammaproteobacteria</taxon>
        <taxon>Oceanospirillales</taxon>
        <taxon>Halomonadaceae</taxon>
        <taxon>Salinicola</taxon>
    </lineage>
</organism>
<protein>
    <submittedName>
        <fullName evidence="3">Glutathione transferase GstA</fullName>
        <ecNumber evidence="3">2.5.1.18</ecNumber>
    </submittedName>
</protein>
<keyword evidence="4" id="KW-1185">Reference proteome</keyword>
<dbReference type="InterPro" id="IPR036282">
    <property type="entry name" value="Glutathione-S-Trfase_C_sf"/>
</dbReference>
<dbReference type="SFLD" id="SFLDG00358">
    <property type="entry name" value="Main_(cytGST)"/>
    <property type="match status" value="1"/>
</dbReference>
<dbReference type="GO" id="GO:0004364">
    <property type="term" value="F:glutathione transferase activity"/>
    <property type="evidence" value="ECO:0007669"/>
    <property type="project" value="UniProtKB-EC"/>
</dbReference>
<feature type="domain" description="GST C-terminal" evidence="2">
    <location>
        <begin position="87"/>
        <end position="206"/>
    </location>
</feature>
<dbReference type="Pfam" id="PF13409">
    <property type="entry name" value="GST_N_2"/>
    <property type="match status" value="1"/>
</dbReference>
<dbReference type="SFLD" id="SFLDG01150">
    <property type="entry name" value="Main.1:_Beta-like"/>
    <property type="match status" value="1"/>
</dbReference>
<name>A0ABY8FJ15_9GAMM</name>
<feature type="domain" description="GST N-terminal" evidence="1">
    <location>
        <begin position="1"/>
        <end position="81"/>
    </location>
</feature>